<gene>
    <name evidence="1" type="ordered locus">Spico_0476</name>
</gene>
<dbReference type="InterPro" id="IPR029039">
    <property type="entry name" value="Flavoprotein-like_sf"/>
</dbReference>
<dbReference type="EMBL" id="CP002659">
    <property type="protein sequence ID" value="AEC01704.1"/>
    <property type="molecule type" value="Genomic_DNA"/>
</dbReference>
<dbReference type="SUPFAM" id="SSF52218">
    <property type="entry name" value="Flavoproteins"/>
    <property type="match status" value="1"/>
</dbReference>
<reference evidence="1 2" key="2">
    <citation type="journal article" date="2012" name="Stand. Genomic Sci.">
        <title>Complete genome sequence of the termite hindgut bacterium Spirochaeta coccoides type strain (SPN1(T)), reclassification in the genus Sphaerochaeta as Sphaerochaeta coccoides comb. nov. and emendations of the family Spirochaetaceae and the genus Sphaerochaeta.</title>
        <authorList>
            <person name="Abt B."/>
            <person name="Han C."/>
            <person name="Scheuner C."/>
            <person name="Lu M."/>
            <person name="Lapidus A."/>
            <person name="Nolan M."/>
            <person name="Lucas S."/>
            <person name="Hammon N."/>
            <person name="Deshpande S."/>
            <person name="Cheng J.F."/>
            <person name="Tapia R."/>
            <person name="Goodwin L.A."/>
            <person name="Pitluck S."/>
            <person name="Liolios K."/>
            <person name="Pagani I."/>
            <person name="Ivanova N."/>
            <person name="Mavromatis K."/>
            <person name="Mikhailova N."/>
            <person name="Huntemann M."/>
            <person name="Pati A."/>
            <person name="Chen A."/>
            <person name="Palaniappan K."/>
            <person name="Land M."/>
            <person name="Hauser L."/>
            <person name="Brambilla E.M."/>
            <person name="Rohde M."/>
            <person name="Spring S."/>
            <person name="Gronow S."/>
            <person name="Goker M."/>
            <person name="Woyke T."/>
            <person name="Bristow J."/>
            <person name="Eisen J.A."/>
            <person name="Markowitz V."/>
            <person name="Hugenholtz P."/>
            <person name="Kyrpides N.C."/>
            <person name="Klenk H.P."/>
            <person name="Detter J.C."/>
        </authorList>
    </citation>
    <scope>NUCLEOTIDE SEQUENCE [LARGE SCALE GENOMIC DNA]</scope>
    <source>
        <strain evidence="2">ATCC BAA-1237 / DSM 17374 / SPN1</strain>
    </source>
</reference>
<dbReference type="eggNOG" id="COG0716">
    <property type="taxonomic scope" value="Bacteria"/>
</dbReference>
<evidence type="ECO:0008006" key="3">
    <source>
        <dbReference type="Google" id="ProtNLM"/>
    </source>
</evidence>
<proteinExistence type="predicted"/>
<evidence type="ECO:0000313" key="2">
    <source>
        <dbReference type="Proteomes" id="UP000007939"/>
    </source>
</evidence>
<dbReference type="Proteomes" id="UP000007939">
    <property type="component" value="Chromosome"/>
</dbReference>
<dbReference type="HOGENOM" id="CLU_150070_0_0_12"/>
<sequence>MVHSYIYPATKGKRVRVCILYASSGNENKSLRAIVSALSEGISTQGHDVEMFDMRLEGQKVVSYYDYIIVGTEAAGFWGGKIPSIVPSFLKQAGTVSGKRCMAFITKGGLRKQKTLGALMKTMEAEGMYLKTSDVVSKPDYARIIGKRLHIDANKK</sequence>
<protein>
    <recommendedName>
        <fullName evidence="3">Flavodoxin-like domain-containing protein</fullName>
    </recommendedName>
</protein>
<dbReference type="Gene3D" id="3.40.50.360">
    <property type="match status" value="1"/>
</dbReference>
<name>F4GJ64_PARC1</name>
<accession>F4GJ64</accession>
<dbReference type="KEGG" id="scc:Spico_0476"/>
<organism evidence="1 2">
    <name type="scientific">Parasphaerochaeta coccoides (strain ATCC BAA-1237 / DSM 17374 / SPN1)</name>
    <name type="common">Sphaerochaeta coccoides</name>
    <dbReference type="NCBI Taxonomy" id="760011"/>
    <lineage>
        <taxon>Bacteria</taxon>
        <taxon>Pseudomonadati</taxon>
        <taxon>Spirochaetota</taxon>
        <taxon>Spirochaetia</taxon>
        <taxon>Spirochaetales</taxon>
        <taxon>Sphaerochaetaceae</taxon>
        <taxon>Parasphaerochaeta</taxon>
    </lineage>
</organism>
<dbReference type="STRING" id="760011.Spico_0476"/>
<evidence type="ECO:0000313" key="1">
    <source>
        <dbReference type="EMBL" id="AEC01704.1"/>
    </source>
</evidence>
<reference evidence="2" key="1">
    <citation type="submission" date="2011-04" db="EMBL/GenBank/DDBJ databases">
        <title>The complete genome of Spirochaeta coccoides DSM 17374.</title>
        <authorList>
            <person name="Lucas S."/>
            <person name="Copeland A."/>
            <person name="Lapidus A."/>
            <person name="Bruce D."/>
            <person name="Goodwin L."/>
            <person name="Pitluck S."/>
            <person name="Peters L."/>
            <person name="Kyrpides N."/>
            <person name="Mavromatis K."/>
            <person name="Pagani I."/>
            <person name="Ivanova N."/>
            <person name="Ovchinnikova G."/>
            <person name="Lu M."/>
            <person name="Detter J.C."/>
            <person name="Tapia R."/>
            <person name="Han C."/>
            <person name="Land M."/>
            <person name="Hauser L."/>
            <person name="Markowitz V."/>
            <person name="Cheng J.-F."/>
            <person name="Hugenholtz P."/>
            <person name="Woyke T."/>
            <person name="Wu D."/>
            <person name="Spring S."/>
            <person name="Schroeder M."/>
            <person name="Brambilla E."/>
            <person name="Klenk H.-P."/>
            <person name="Eisen J.A."/>
        </authorList>
    </citation>
    <scope>NUCLEOTIDE SEQUENCE [LARGE SCALE GENOMIC DNA]</scope>
    <source>
        <strain evidence="2">ATCC BAA-1237 / DSM 17374 / SPN1</strain>
    </source>
</reference>
<dbReference type="AlphaFoldDB" id="F4GJ64"/>
<keyword evidence="2" id="KW-1185">Reference proteome</keyword>